<proteinExistence type="predicted"/>
<feature type="non-terminal residue" evidence="2">
    <location>
        <position position="1"/>
    </location>
</feature>
<comment type="caution">
    <text evidence="2">The sequence shown here is derived from an EMBL/GenBank/DDBJ whole genome shotgun (WGS) entry which is preliminary data.</text>
</comment>
<evidence type="ECO:0000313" key="2">
    <source>
        <dbReference type="EMBL" id="GMT00935.1"/>
    </source>
</evidence>
<dbReference type="EMBL" id="BTSX01000005">
    <property type="protein sequence ID" value="GMT00935.1"/>
    <property type="molecule type" value="Genomic_DNA"/>
</dbReference>
<dbReference type="AlphaFoldDB" id="A0AAV5U2A0"/>
<evidence type="ECO:0000259" key="1">
    <source>
        <dbReference type="PROSITE" id="PS50097"/>
    </source>
</evidence>
<organism evidence="2 3">
    <name type="scientific">Pristionchus entomophagus</name>
    <dbReference type="NCBI Taxonomy" id="358040"/>
    <lineage>
        <taxon>Eukaryota</taxon>
        <taxon>Metazoa</taxon>
        <taxon>Ecdysozoa</taxon>
        <taxon>Nematoda</taxon>
        <taxon>Chromadorea</taxon>
        <taxon>Rhabditida</taxon>
        <taxon>Rhabditina</taxon>
        <taxon>Diplogasteromorpha</taxon>
        <taxon>Diplogasteroidea</taxon>
        <taxon>Neodiplogasteridae</taxon>
        <taxon>Pristionchus</taxon>
    </lineage>
</organism>
<gene>
    <name evidence="2" type="ORF">PENTCL1PPCAC_23109</name>
</gene>
<keyword evidence="3" id="KW-1185">Reference proteome</keyword>
<sequence length="404" mass="46263">VSLLTRFMSGIFSDETDEDSYGSCDRCDTSSSSVSYDAGYIYRLQQASKNLASTENHFFRNKVPLLEKLDKRCVSLSMDLIAANDKVFSYRFDDQIALDNLMWTLRFAPFGHSVGHYMLELSVRSEMVENFDWHAEVRLKVTLGGKVLDPLPKLNHPVRFSSQSPSLIVFIVDFVTVKSWSSGLVQVDIYPQSLAGLNSGALFANMGDPNDVSIHVQRAGANRIFYVNRRWIESQSDYIKEYLNSQFTIGVKDVEIKEVSPRDFLLLLRAMERFEEYEMFHPEKVVRLLQMIDMFQAGPLQRTVVSVFKDTQRLSVTRKLTLADKYLTWPAVESALNQCDPFSVRRSPIFEEFTPKLKEEILRRTSHFPSALSSPINKPHFPSATSLSIKPFNQYTSSFFQSDI</sequence>
<accession>A0AAV5U2A0</accession>
<dbReference type="PANTHER" id="PTHR22744">
    <property type="entry name" value="HELIX LOOP HELIX PROTEIN 21-RELATED"/>
    <property type="match status" value="1"/>
</dbReference>
<evidence type="ECO:0000313" key="3">
    <source>
        <dbReference type="Proteomes" id="UP001432027"/>
    </source>
</evidence>
<protein>
    <recommendedName>
        <fullName evidence="1">BTB domain-containing protein</fullName>
    </recommendedName>
</protein>
<dbReference type="Pfam" id="PF00651">
    <property type="entry name" value="BTB"/>
    <property type="match status" value="1"/>
</dbReference>
<feature type="domain" description="BTB" evidence="1">
    <location>
        <begin position="210"/>
        <end position="271"/>
    </location>
</feature>
<dbReference type="InterPro" id="IPR011333">
    <property type="entry name" value="SKP1/BTB/POZ_sf"/>
</dbReference>
<dbReference type="PROSITE" id="PS50097">
    <property type="entry name" value="BTB"/>
    <property type="match status" value="1"/>
</dbReference>
<dbReference type="Gene3D" id="3.30.710.10">
    <property type="entry name" value="Potassium Channel Kv1.1, Chain A"/>
    <property type="match status" value="1"/>
</dbReference>
<reference evidence="2" key="1">
    <citation type="submission" date="2023-10" db="EMBL/GenBank/DDBJ databases">
        <title>Genome assembly of Pristionchus species.</title>
        <authorList>
            <person name="Yoshida K."/>
            <person name="Sommer R.J."/>
        </authorList>
    </citation>
    <scope>NUCLEOTIDE SEQUENCE</scope>
    <source>
        <strain evidence="2">RS0144</strain>
    </source>
</reference>
<dbReference type="SUPFAM" id="SSF54695">
    <property type="entry name" value="POZ domain"/>
    <property type="match status" value="1"/>
</dbReference>
<name>A0AAV5U2A0_9BILA</name>
<dbReference type="InterPro" id="IPR000210">
    <property type="entry name" value="BTB/POZ_dom"/>
</dbReference>
<dbReference type="PANTHER" id="PTHR22744:SF12">
    <property type="entry name" value="BTB DOMAIN-CONTAINING PROTEIN"/>
    <property type="match status" value="1"/>
</dbReference>
<dbReference type="Proteomes" id="UP001432027">
    <property type="component" value="Unassembled WGS sequence"/>
</dbReference>